<dbReference type="GO" id="GO:0008013">
    <property type="term" value="F:beta-catenin binding"/>
    <property type="evidence" value="ECO:0007669"/>
    <property type="project" value="InterPro"/>
</dbReference>
<dbReference type="SUPFAM" id="SSF48371">
    <property type="entry name" value="ARM repeat"/>
    <property type="match status" value="1"/>
</dbReference>
<dbReference type="OrthoDB" id="5918429at2759"/>
<name>A0A2I0TFI6_LIMLA</name>
<dbReference type="InterPro" id="IPR011989">
    <property type="entry name" value="ARM-like"/>
</dbReference>
<dbReference type="GO" id="GO:0001708">
    <property type="term" value="P:cell fate specification"/>
    <property type="evidence" value="ECO:0007669"/>
    <property type="project" value="TreeGrafter"/>
</dbReference>
<dbReference type="EMBL" id="KZ511120">
    <property type="protein sequence ID" value="PKU32571.1"/>
    <property type="molecule type" value="Genomic_DNA"/>
</dbReference>
<proteinExistence type="inferred from homology"/>
<evidence type="ECO:0000256" key="2">
    <source>
        <dbReference type="ARBA" id="ARBA00022687"/>
    </source>
</evidence>
<evidence type="ECO:0000256" key="1">
    <source>
        <dbReference type="ARBA" id="ARBA00009051"/>
    </source>
</evidence>
<dbReference type="GO" id="GO:0016055">
    <property type="term" value="P:Wnt signaling pathway"/>
    <property type="evidence" value="ECO:0007669"/>
    <property type="project" value="UniProtKB-KW"/>
</dbReference>
<protein>
    <submittedName>
        <fullName evidence="3">Uncharacterized protein</fullName>
    </submittedName>
</protein>
<dbReference type="GO" id="GO:0090090">
    <property type="term" value="P:negative regulation of canonical Wnt signaling pathway"/>
    <property type="evidence" value="ECO:0007669"/>
    <property type="project" value="TreeGrafter"/>
</dbReference>
<comment type="similarity">
    <text evidence="1">Belongs to the adenomatous polyposis coli (APC) family.</text>
</comment>
<reference evidence="4" key="1">
    <citation type="submission" date="2017-11" db="EMBL/GenBank/DDBJ databases">
        <authorList>
            <person name="Lima N.C."/>
            <person name="Parody-Merino A.M."/>
            <person name="Battley P.F."/>
            <person name="Fidler A.E."/>
            <person name="Prosdocimi F."/>
        </authorList>
    </citation>
    <scope>NUCLEOTIDE SEQUENCE [LARGE SCALE GENOMIC DNA]</scope>
</reference>
<dbReference type="GO" id="GO:0045295">
    <property type="term" value="F:gamma-catenin binding"/>
    <property type="evidence" value="ECO:0007669"/>
    <property type="project" value="TreeGrafter"/>
</dbReference>
<dbReference type="GO" id="GO:0016342">
    <property type="term" value="C:catenin complex"/>
    <property type="evidence" value="ECO:0007669"/>
    <property type="project" value="TreeGrafter"/>
</dbReference>
<dbReference type="GO" id="GO:0008017">
    <property type="term" value="F:microtubule binding"/>
    <property type="evidence" value="ECO:0007669"/>
    <property type="project" value="TreeGrafter"/>
</dbReference>
<evidence type="ECO:0000313" key="3">
    <source>
        <dbReference type="EMBL" id="PKU32571.1"/>
    </source>
</evidence>
<dbReference type="GO" id="GO:0005881">
    <property type="term" value="C:cytoplasmic microtubule"/>
    <property type="evidence" value="ECO:0007669"/>
    <property type="project" value="TreeGrafter"/>
</dbReference>
<dbReference type="GO" id="GO:0007026">
    <property type="term" value="P:negative regulation of microtubule depolymerization"/>
    <property type="evidence" value="ECO:0007669"/>
    <property type="project" value="TreeGrafter"/>
</dbReference>
<dbReference type="GO" id="GO:0007399">
    <property type="term" value="P:nervous system development"/>
    <property type="evidence" value="ECO:0007669"/>
    <property type="project" value="TreeGrafter"/>
</dbReference>
<dbReference type="Gene3D" id="1.25.10.10">
    <property type="entry name" value="Leucine-rich Repeat Variant"/>
    <property type="match status" value="1"/>
</dbReference>
<keyword evidence="4" id="KW-1185">Reference proteome</keyword>
<reference evidence="4" key="2">
    <citation type="submission" date="2017-12" db="EMBL/GenBank/DDBJ databases">
        <title>Genome sequence of the Bar-tailed Godwit (Limosa lapponica baueri).</title>
        <authorList>
            <person name="Lima N.C.B."/>
            <person name="Parody-Merino A.M."/>
            <person name="Battley P.F."/>
            <person name="Fidler A.E."/>
            <person name="Prosdocimi F."/>
        </authorList>
    </citation>
    <scope>NUCLEOTIDE SEQUENCE [LARGE SCALE GENOMIC DNA]</scope>
</reference>
<dbReference type="PANTHER" id="PTHR12607:SF11">
    <property type="entry name" value="ADENOMATOUS POLYPOSIS COLI PROTEIN"/>
    <property type="match status" value="1"/>
</dbReference>
<organism evidence="3 4">
    <name type="scientific">Limosa lapponica baueri</name>
    <dbReference type="NCBI Taxonomy" id="1758121"/>
    <lineage>
        <taxon>Eukaryota</taxon>
        <taxon>Metazoa</taxon>
        <taxon>Chordata</taxon>
        <taxon>Craniata</taxon>
        <taxon>Vertebrata</taxon>
        <taxon>Euteleostomi</taxon>
        <taxon>Archelosauria</taxon>
        <taxon>Archosauria</taxon>
        <taxon>Dinosauria</taxon>
        <taxon>Saurischia</taxon>
        <taxon>Theropoda</taxon>
        <taxon>Coelurosauria</taxon>
        <taxon>Aves</taxon>
        <taxon>Neognathae</taxon>
        <taxon>Neoaves</taxon>
        <taxon>Charadriiformes</taxon>
        <taxon>Scolopacidae</taxon>
        <taxon>Limosa</taxon>
    </lineage>
</organism>
<dbReference type="AlphaFoldDB" id="A0A2I0TFI6"/>
<dbReference type="InterPro" id="IPR026818">
    <property type="entry name" value="Apc_fam"/>
</dbReference>
<dbReference type="PANTHER" id="PTHR12607">
    <property type="entry name" value="ADENOMATOUS POLYPOSIS COLI PROTEIN FAMILY"/>
    <property type="match status" value="1"/>
</dbReference>
<dbReference type="Proteomes" id="UP000233556">
    <property type="component" value="Unassembled WGS sequence"/>
</dbReference>
<evidence type="ECO:0000313" key="4">
    <source>
        <dbReference type="Proteomes" id="UP000233556"/>
    </source>
</evidence>
<dbReference type="InterPro" id="IPR016024">
    <property type="entry name" value="ARM-type_fold"/>
</dbReference>
<dbReference type="GO" id="GO:0030877">
    <property type="term" value="C:beta-catenin destruction complex"/>
    <property type="evidence" value="ECO:0007669"/>
    <property type="project" value="TreeGrafter"/>
</dbReference>
<dbReference type="SMART" id="SM00185">
    <property type="entry name" value="ARM"/>
    <property type="match status" value="3"/>
</dbReference>
<dbReference type="InterPro" id="IPR000225">
    <property type="entry name" value="Armadillo"/>
</dbReference>
<sequence length="371" mass="40854">MSLTGDKWEKHFIVTGPEAPCILRRGYLKNPNMYRWAFGVATVNTEKTIQLSTLPGFSEDPFVVGLLKRDADSHDTERHNEGQGTAEISIATTATGQGSAAQMDHETASVMNSSNNYSVPHRLTNHLGTKETLVVVRRPVLEPAQRCITSFTPSPMISEAEGKSVCFISWSKSVPTVKRVGNGRRHMKKAWTKTKTRVGSINCIRMFKRYFESGGLQAIAELLQVDCEMYGLISDHYSVTLRRYAGMALTNLTFGDMANKVTASVLRNLSWRADVNSKKILREVGSVKALMECALEVKKESTLKSVLSALWNLSAHCTENKGDICAVDGALAFLVGTLTYRSQTNTLAIIESGGGILRNVSSFIATNEDHR</sequence>
<dbReference type="GO" id="GO:0007389">
    <property type="term" value="P:pattern specification process"/>
    <property type="evidence" value="ECO:0007669"/>
    <property type="project" value="TreeGrafter"/>
</dbReference>
<dbReference type="GO" id="GO:0016477">
    <property type="term" value="P:cell migration"/>
    <property type="evidence" value="ECO:0007669"/>
    <property type="project" value="TreeGrafter"/>
</dbReference>
<keyword evidence="2" id="KW-0879">Wnt signaling pathway</keyword>
<gene>
    <name evidence="3" type="ORF">llap_17125</name>
</gene>
<accession>A0A2I0TFI6</accession>